<sequence length="247" mass="27667">MVEVPSVVWLVNRLKAVRNYGLSLNRNASVRKSLKRVLFLISVELSLLIFGLAVDRLVALIGFVSSYLSHGSNFAHHVAVCTRYFNGGVVAFLLASYCALRTYRYFLICYSSSKLYLFTHCRHHSPSTGTMGKNDNKIAIANMGMQQKEENNDEAVSVTMNSTEITSTAGIKTPKANMNRHLTPPMDNDPHKLVVDYDNHQVIGATEMGNDPVHSSPDRNENHSNHHHANHHKISHKKKKSLVTFVL</sequence>
<name>X6N342_RETFI</name>
<evidence type="ECO:0000313" key="3">
    <source>
        <dbReference type="EMBL" id="ETO19732.1"/>
    </source>
</evidence>
<feature type="transmembrane region" description="Helical" evidence="2">
    <location>
        <begin position="84"/>
        <end position="103"/>
    </location>
</feature>
<keyword evidence="4" id="KW-1185">Reference proteome</keyword>
<evidence type="ECO:0000256" key="2">
    <source>
        <dbReference type="SAM" id="Phobius"/>
    </source>
</evidence>
<comment type="caution">
    <text evidence="3">The sequence shown here is derived from an EMBL/GenBank/DDBJ whole genome shotgun (WGS) entry which is preliminary data.</text>
</comment>
<reference evidence="3 4" key="1">
    <citation type="journal article" date="2013" name="Curr. Biol.">
        <title>The Genome of the Foraminiferan Reticulomyxa filosa.</title>
        <authorList>
            <person name="Glockner G."/>
            <person name="Hulsmann N."/>
            <person name="Schleicher M."/>
            <person name="Noegel A.A."/>
            <person name="Eichinger L."/>
            <person name="Gallinger C."/>
            <person name="Pawlowski J."/>
            <person name="Sierra R."/>
            <person name="Euteneuer U."/>
            <person name="Pillet L."/>
            <person name="Moustafa A."/>
            <person name="Platzer M."/>
            <person name="Groth M."/>
            <person name="Szafranski K."/>
            <person name="Schliwa M."/>
        </authorList>
    </citation>
    <scope>NUCLEOTIDE SEQUENCE [LARGE SCALE GENOMIC DNA]</scope>
</reference>
<accession>X6N342</accession>
<gene>
    <name evidence="3" type="ORF">RFI_17498</name>
</gene>
<keyword evidence="2" id="KW-0812">Transmembrane</keyword>
<evidence type="ECO:0000256" key="1">
    <source>
        <dbReference type="SAM" id="MobiDB-lite"/>
    </source>
</evidence>
<dbReference type="Proteomes" id="UP000023152">
    <property type="component" value="Unassembled WGS sequence"/>
</dbReference>
<dbReference type="AlphaFoldDB" id="X6N342"/>
<proteinExistence type="predicted"/>
<keyword evidence="2" id="KW-1133">Transmembrane helix</keyword>
<feature type="transmembrane region" description="Helical" evidence="2">
    <location>
        <begin position="37"/>
        <end position="64"/>
    </location>
</feature>
<dbReference type="EMBL" id="ASPP01013347">
    <property type="protein sequence ID" value="ETO19732.1"/>
    <property type="molecule type" value="Genomic_DNA"/>
</dbReference>
<feature type="compositionally biased region" description="Basic residues" evidence="1">
    <location>
        <begin position="225"/>
        <end position="241"/>
    </location>
</feature>
<evidence type="ECO:0000313" key="4">
    <source>
        <dbReference type="Proteomes" id="UP000023152"/>
    </source>
</evidence>
<feature type="region of interest" description="Disordered" evidence="1">
    <location>
        <begin position="208"/>
        <end position="247"/>
    </location>
</feature>
<protein>
    <submittedName>
        <fullName evidence="3">Uncharacterized protein</fullName>
    </submittedName>
</protein>
<keyword evidence="2" id="KW-0472">Membrane</keyword>
<organism evidence="3 4">
    <name type="scientific">Reticulomyxa filosa</name>
    <dbReference type="NCBI Taxonomy" id="46433"/>
    <lineage>
        <taxon>Eukaryota</taxon>
        <taxon>Sar</taxon>
        <taxon>Rhizaria</taxon>
        <taxon>Retaria</taxon>
        <taxon>Foraminifera</taxon>
        <taxon>Monothalamids</taxon>
        <taxon>Reticulomyxidae</taxon>
        <taxon>Reticulomyxa</taxon>
    </lineage>
</organism>